<evidence type="ECO:0000256" key="1">
    <source>
        <dbReference type="ARBA" id="ARBA00005439"/>
    </source>
</evidence>
<dbReference type="InterPro" id="IPR001288">
    <property type="entry name" value="Translation_initiation_fac_3"/>
</dbReference>
<comment type="subcellular location">
    <subcellularLocation>
        <location evidence="4 6">Cytoplasm</location>
    </subcellularLocation>
</comment>
<dbReference type="SUPFAM" id="SSF55200">
    <property type="entry name" value="Translation initiation factor IF3, C-terminal domain"/>
    <property type="match status" value="1"/>
</dbReference>
<sequence length="182" mass="21011">MGKIKNNKNRRPESHDMVNDDIHFKEVLVIGPDGEQLGTMLRREALEKAYSMELDLMCVAPNAPVPVCKILDYGRYHFEDQKKQREAKKNQHVTEVKALRLSPVIDQHDFETKLKRSREWIEAGQKVRIDMRFRGRMITRQEVGRDVLNKFTEQISDIADVSKSAAMEGNTLSVVYSPKKGK</sequence>
<evidence type="ECO:0000259" key="8">
    <source>
        <dbReference type="Pfam" id="PF05198"/>
    </source>
</evidence>
<dbReference type="PANTHER" id="PTHR10938">
    <property type="entry name" value="TRANSLATION INITIATION FACTOR IF-3"/>
    <property type="match status" value="1"/>
</dbReference>
<dbReference type="InterPro" id="IPR019813">
    <property type="entry name" value="Translation_initiation_fac3_CS"/>
</dbReference>
<dbReference type="HAMAP" id="MF_00080">
    <property type="entry name" value="IF_3"/>
    <property type="match status" value="1"/>
</dbReference>
<dbReference type="Gene3D" id="3.30.110.10">
    <property type="entry name" value="Translation initiation factor 3 (IF-3), C-terminal domain"/>
    <property type="match status" value="1"/>
</dbReference>
<dbReference type="Pfam" id="PF00707">
    <property type="entry name" value="IF3_C"/>
    <property type="match status" value="1"/>
</dbReference>
<organism evidence="9 10">
    <name type="scientific">Solobacterium moorei F0204</name>
    <dbReference type="NCBI Taxonomy" id="706433"/>
    <lineage>
        <taxon>Bacteria</taxon>
        <taxon>Bacillati</taxon>
        <taxon>Bacillota</taxon>
        <taxon>Erysipelotrichia</taxon>
        <taxon>Erysipelotrichales</taxon>
        <taxon>Erysipelotrichaceae</taxon>
        <taxon>Solobacterium</taxon>
    </lineage>
</organism>
<dbReference type="PROSITE" id="PS00938">
    <property type="entry name" value="IF3"/>
    <property type="match status" value="1"/>
</dbReference>
<evidence type="ECO:0000256" key="2">
    <source>
        <dbReference type="ARBA" id="ARBA00022540"/>
    </source>
</evidence>
<dbReference type="FunFam" id="3.30.110.10:FF:000001">
    <property type="entry name" value="Translation initiation factor IF-3"/>
    <property type="match status" value="1"/>
</dbReference>
<dbReference type="SUPFAM" id="SSF54364">
    <property type="entry name" value="Translation initiation factor IF3, N-terminal domain"/>
    <property type="match status" value="1"/>
</dbReference>
<dbReference type="GO" id="GO:0005829">
    <property type="term" value="C:cytosol"/>
    <property type="evidence" value="ECO:0007669"/>
    <property type="project" value="TreeGrafter"/>
</dbReference>
<evidence type="ECO:0000256" key="3">
    <source>
        <dbReference type="ARBA" id="ARBA00022917"/>
    </source>
</evidence>
<feature type="domain" description="Translation initiation factor 3 N-terminal" evidence="8">
    <location>
        <begin position="18"/>
        <end position="87"/>
    </location>
</feature>
<dbReference type="Gene3D" id="3.10.20.80">
    <property type="entry name" value="Translation initiation factor 3 (IF-3), N-terminal domain"/>
    <property type="match status" value="1"/>
</dbReference>
<dbReference type="InterPro" id="IPR036788">
    <property type="entry name" value="T_IF-3_C_sf"/>
</dbReference>
<dbReference type="Pfam" id="PF05198">
    <property type="entry name" value="IF3_N"/>
    <property type="match status" value="1"/>
</dbReference>
<keyword evidence="3 4" id="KW-0648">Protein biosynthesis</keyword>
<dbReference type="EMBL" id="AECQ01000031">
    <property type="protein sequence ID" value="EFW23833.1"/>
    <property type="molecule type" value="Genomic_DNA"/>
</dbReference>
<dbReference type="GO" id="GO:0016020">
    <property type="term" value="C:membrane"/>
    <property type="evidence" value="ECO:0007669"/>
    <property type="project" value="TreeGrafter"/>
</dbReference>
<dbReference type="HOGENOM" id="CLU_054919_3_2_9"/>
<gene>
    <name evidence="4 9" type="primary">infC</name>
    <name evidence="9" type="ORF">HMPREF9430_01638</name>
</gene>
<dbReference type="AlphaFoldDB" id="E7MPR4"/>
<dbReference type="InterPro" id="IPR019814">
    <property type="entry name" value="Translation_initiation_fac_3_N"/>
</dbReference>
<evidence type="ECO:0000259" key="7">
    <source>
        <dbReference type="Pfam" id="PF00707"/>
    </source>
</evidence>
<dbReference type="GO" id="GO:0043022">
    <property type="term" value="F:ribosome binding"/>
    <property type="evidence" value="ECO:0007669"/>
    <property type="project" value="TreeGrafter"/>
</dbReference>
<feature type="domain" description="Translation initiation factor 3 C-terminal" evidence="7">
    <location>
        <begin position="94"/>
        <end position="179"/>
    </location>
</feature>
<keyword evidence="4" id="KW-0963">Cytoplasm</keyword>
<evidence type="ECO:0000256" key="4">
    <source>
        <dbReference type="HAMAP-Rule" id="MF_00080"/>
    </source>
</evidence>
<comment type="subunit">
    <text evidence="4 6">Monomer.</text>
</comment>
<dbReference type="GO" id="GO:0032790">
    <property type="term" value="P:ribosome disassembly"/>
    <property type="evidence" value="ECO:0007669"/>
    <property type="project" value="TreeGrafter"/>
</dbReference>
<dbReference type="NCBIfam" id="TIGR00168">
    <property type="entry name" value="infC"/>
    <property type="match status" value="1"/>
</dbReference>
<keyword evidence="10" id="KW-1185">Reference proteome</keyword>
<keyword evidence="2 4" id="KW-0396">Initiation factor</keyword>
<dbReference type="eggNOG" id="COG0290">
    <property type="taxonomic scope" value="Bacteria"/>
</dbReference>
<dbReference type="InterPro" id="IPR019815">
    <property type="entry name" value="Translation_initiation_fac_3_C"/>
</dbReference>
<dbReference type="Proteomes" id="UP000004097">
    <property type="component" value="Unassembled WGS sequence"/>
</dbReference>
<accession>E7MPR4</accession>
<evidence type="ECO:0000313" key="10">
    <source>
        <dbReference type="Proteomes" id="UP000004097"/>
    </source>
</evidence>
<comment type="similarity">
    <text evidence="1 4 6">Belongs to the IF-3 family.</text>
</comment>
<dbReference type="InterPro" id="IPR036787">
    <property type="entry name" value="T_IF-3_N_sf"/>
</dbReference>
<comment type="function">
    <text evidence="4 6">IF-3 binds to the 30S ribosomal subunit and shifts the equilibrium between 70S ribosomes and their 50S and 30S subunits in favor of the free subunits, thus enhancing the availability of 30S subunits on which protein synthesis initiation begins.</text>
</comment>
<proteinExistence type="inferred from homology"/>
<dbReference type="GO" id="GO:0003743">
    <property type="term" value="F:translation initiation factor activity"/>
    <property type="evidence" value="ECO:0007669"/>
    <property type="project" value="UniProtKB-UniRule"/>
</dbReference>
<evidence type="ECO:0000313" key="9">
    <source>
        <dbReference type="EMBL" id="EFW23833.1"/>
    </source>
</evidence>
<evidence type="ECO:0000256" key="5">
    <source>
        <dbReference type="NCBIfam" id="TIGR00168"/>
    </source>
</evidence>
<dbReference type="GeneID" id="89620096"/>
<reference evidence="9 10" key="1">
    <citation type="submission" date="2010-08" db="EMBL/GenBank/DDBJ databases">
        <authorList>
            <person name="Weinstock G."/>
            <person name="Sodergren E."/>
            <person name="Clifton S."/>
            <person name="Fulton L."/>
            <person name="Fulton B."/>
            <person name="Courtney L."/>
            <person name="Fronick C."/>
            <person name="Harrison M."/>
            <person name="Strong C."/>
            <person name="Farmer C."/>
            <person name="Delahaunty K."/>
            <person name="Markovic C."/>
            <person name="Hall O."/>
            <person name="Minx P."/>
            <person name="Tomlinson C."/>
            <person name="Mitreva M."/>
            <person name="Hou S."/>
            <person name="Chen J."/>
            <person name="Wollam A."/>
            <person name="Pepin K.H."/>
            <person name="Johnson M."/>
            <person name="Bhonagiri V."/>
            <person name="Zhang X."/>
            <person name="Suruliraj S."/>
            <person name="Warren W."/>
            <person name="Chinwalla A."/>
            <person name="Mardis E.R."/>
            <person name="Wilson R.K."/>
        </authorList>
    </citation>
    <scope>NUCLEOTIDE SEQUENCE [LARGE SCALE GENOMIC DNA]</scope>
    <source>
        <strain evidence="9 10">F0204</strain>
    </source>
</reference>
<evidence type="ECO:0000256" key="6">
    <source>
        <dbReference type="RuleBase" id="RU000646"/>
    </source>
</evidence>
<name>E7MPR4_9FIRM</name>
<dbReference type="PANTHER" id="PTHR10938:SF0">
    <property type="entry name" value="TRANSLATION INITIATION FACTOR IF-3, MITOCHONDRIAL"/>
    <property type="match status" value="1"/>
</dbReference>
<protein>
    <recommendedName>
        <fullName evidence="4 5">Translation initiation factor IF-3</fullName>
    </recommendedName>
</protein>
<dbReference type="RefSeq" id="WP_006526444.1">
    <property type="nucleotide sequence ID" value="NZ_GL637665.1"/>
</dbReference>
<dbReference type="STRING" id="706433.HMPREF9430_01638"/>
<comment type="caution">
    <text evidence="9">The sequence shown here is derived from an EMBL/GenBank/DDBJ whole genome shotgun (WGS) entry which is preliminary data.</text>
</comment>